<evidence type="ECO:0000259" key="2">
    <source>
        <dbReference type="Pfam" id="PF02510"/>
    </source>
</evidence>
<evidence type="ECO:0000313" key="3">
    <source>
        <dbReference type="EMBL" id="SUC29258.1"/>
    </source>
</evidence>
<feature type="compositionally biased region" description="Basic and acidic residues" evidence="1">
    <location>
        <begin position="545"/>
        <end position="567"/>
    </location>
</feature>
<name>A0A379FKS6_PRORE</name>
<proteinExistence type="predicted"/>
<evidence type="ECO:0000256" key="1">
    <source>
        <dbReference type="SAM" id="MobiDB-lite"/>
    </source>
</evidence>
<dbReference type="InterPro" id="IPR056746">
    <property type="entry name" value="SPAN_dom"/>
</dbReference>
<dbReference type="AlphaFoldDB" id="A0A379FKS6"/>
<dbReference type="Proteomes" id="UP000254208">
    <property type="component" value="Unassembled WGS sequence"/>
</dbReference>
<dbReference type="Pfam" id="PF02510">
    <property type="entry name" value="SPAN"/>
    <property type="match status" value="1"/>
</dbReference>
<dbReference type="EMBL" id="UGTZ01000001">
    <property type="protein sequence ID" value="SUC29258.1"/>
    <property type="molecule type" value="Genomic_DNA"/>
</dbReference>
<sequence length="567" mass="63778">MSVTKASSNDKVPHVVIEGKAMPLTYNTTEFSHQNITKKMAKLVSDKNMMNLFNHKSQNQQKDISIFLPVALSSMQQISQLSDLAKELITWKESAYIGEGIQTADHDKELNIKETEPLINHYLFTENNNLDINPLAHLTTMDQAENVGALIVDNNENIKLQSNSLTEDQVEISYNLVADNNFDTNFITSTPTVDNNLPMTSNISAEQNITDEDETPLYNTMMVGFPLQNIPQRAKGKVSDNSVQYEKNKFQLSEKTQLNVESSLAELASKNTLRPTLKQLKPQIKTEQPHIEHAAKTVIKPVNPQEIGQELLKPIHHRPISSFDTTSLNMSPRTNNRLKDGALKNNSSLLGQQLVSHQVDDQQGIKQGIKDNSAHHVDAQFEFVIAEKEPFMLPAASQRITALDNNKQISLSEKPTHHFSNEAQAAATSSQISSVEEIDPSTNIMATTLNEAMRPSVPLQVVQQKQEVHKAPELMENNPLLGEDKQPKSMGRSLTYTFNQWQSSPSVTFELASKGEFIASTASRDVQLALNENKHLLNHESSVQIRREDERQQQRNRQQHDQQQEED</sequence>
<evidence type="ECO:0000313" key="4">
    <source>
        <dbReference type="Proteomes" id="UP000254208"/>
    </source>
</evidence>
<protein>
    <recommendedName>
        <fullName evidence="2">Surface presentation of antigen domain-containing protein</fullName>
    </recommendedName>
</protein>
<reference evidence="3 4" key="1">
    <citation type="submission" date="2018-06" db="EMBL/GenBank/DDBJ databases">
        <authorList>
            <consortium name="Pathogen Informatics"/>
            <person name="Doyle S."/>
        </authorList>
    </citation>
    <scope>NUCLEOTIDE SEQUENCE [LARGE SCALE GENOMIC DNA]</scope>
    <source>
        <strain evidence="3 4">NCTC11801</strain>
    </source>
</reference>
<organism evidence="3 4">
    <name type="scientific">Providencia rettgeri</name>
    <dbReference type="NCBI Taxonomy" id="587"/>
    <lineage>
        <taxon>Bacteria</taxon>
        <taxon>Pseudomonadati</taxon>
        <taxon>Pseudomonadota</taxon>
        <taxon>Gammaproteobacteria</taxon>
        <taxon>Enterobacterales</taxon>
        <taxon>Morganellaceae</taxon>
        <taxon>Providencia</taxon>
    </lineage>
</organism>
<dbReference type="RefSeq" id="WP_115166349.1">
    <property type="nucleotide sequence ID" value="NZ_CP077317.1"/>
</dbReference>
<feature type="domain" description="Surface presentation of antigen" evidence="2">
    <location>
        <begin position="491"/>
        <end position="566"/>
    </location>
</feature>
<dbReference type="GeneID" id="93671319"/>
<accession>A0A379FKS6</accession>
<gene>
    <name evidence="3" type="ORF">NCTC11801_00152</name>
</gene>
<feature type="region of interest" description="Disordered" evidence="1">
    <location>
        <begin position="539"/>
        <end position="567"/>
    </location>
</feature>